<dbReference type="PROSITE" id="PS51910">
    <property type="entry name" value="GH18_2"/>
    <property type="match status" value="1"/>
</dbReference>
<evidence type="ECO:0000313" key="12">
    <source>
        <dbReference type="EMBL" id="TBU61673.1"/>
    </source>
</evidence>
<dbReference type="SUPFAM" id="SSF51445">
    <property type="entry name" value="(Trans)glycosidases"/>
    <property type="match status" value="1"/>
</dbReference>
<feature type="chain" id="PRO_5040597598" evidence="9">
    <location>
        <begin position="24"/>
        <end position="326"/>
    </location>
</feature>
<evidence type="ECO:0000256" key="7">
    <source>
        <dbReference type="RuleBase" id="RU000489"/>
    </source>
</evidence>
<gene>
    <name evidence="12" type="ORF">BD310DRAFT_812664</name>
    <name evidence="11" type="ORF">BD311DRAFT_844860</name>
</gene>
<proteinExistence type="inferred from homology"/>
<dbReference type="InterPro" id="IPR001223">
    <property type="entry name" value="Glyco_hydro18_cat"/>
</dbReference>
<dbReference type="Pfam" id="PF00704">
    <property type="entry name" value="Glyco_hydro_18"/>
    <property type="match status" value="1"/>
</dbReference>
<dbReference type="GO" id="GO:0000272">
    <property type="term" value="P:polysaccharide catabolic process"/>
    <property type="evidence" value="ECO:0007669"/>
    <property type="project" value="UniProtKB-KW"/>
</dbReference>
<keyword evidence="13" id="KW-1185">Reference proteome</keyword>
<sequence>MLSFFSPASCAFILLALSRYVLSAPIASSGTGADTQNQTSPSPAFVIYTNKFVSSSVLPPVNELKGYNVVALSFLLLKGPFDQAAAWAALPDAQRAATKTEYANAGIRLIVSAFGDSEEPTTSKSDPLATANSMAQFVLSSGLDGIDVDYEDLDAMNKGDGVAEAWLVTFTQTLRQHLPKGQFILSHAPIAPWFSLNSVFLKSGAYRTVNKQVGHLIDWYNIQVMTEGANEYTDCTSIVSSSGTQFPQSSILELAAGGIPASKLVIGKFATVSNTTTGFMDPKTLGECVSSAEQQGWSAGIMAFEYPDADASWIAAARGSAFPIIS</sequence>
<dbReference type="AlphaFoldDB" id="A0A4Q9N0Q1"/>
<evidence type="ECO:0000256" key="2">
    <source>
        <dbReference type="ARBA" id="ARBA00022801"/>
    </source>
</evidence>
<comment type="catalytic activity">
    <reaction evidence="1">
        <text>Random endo-hydrolysis of N-acetyl-beta-D-glucosaminide (1-&gt;4)-beta-linkages in chitin and chitodextrins.</text>
        <dbReference type="EC" id="3.2.1.14"/>
    </reaction>
</comment>
<dbReference type="GO" id="GO:0008843">
    <property type="term" value="F:endochitinase activity"/>
    <property type="evidence" value="ECO:0007669"/>
    <property type="project" value="UniProtKB-EC"/>
</dbReference>
<evidence type="ECO:0000256" key="3">
    <source>
        <dbReference type="ARBA" id="ARBA00023024"/>
    </source>
</evidence>
<feature type="domain" description="GH18" evidence="10">
    <location>
        <begin position="43"/>
        <end position="326"/>
    </location>
</feature>
<keyword evidence="6" id="KW-0624">Polysaccharide degradation</keyword>
<comment type="similarity">
    <text evidence="8">Belongs to the glycosyl hydrolase 18 family.</text>
</comment>
<feature type="signal peptide" evidence="9">
    <location>
        <begin position="1"/>
        <end position="23"/>
    </location>
</feature>
<keyword evidence="2 7" id="KW-0378">Hydrolase</keyword>
<dbReference type="OrthoDB" id="2721240at2759"/>
<evidence type="ECO:0000256" key="4">
    <source>
        <dbReference type="ARBA" id="ARBA00023277"/>
    </source>
</evidence>
<reference evidence="11 13" key="1">
    <citation type="submission" date="2019-01" db="EMBL/GenBank/DDBJ databases">
        <title>Draft genome sequences of three monokaryotic isolates of the white-rot basidiomycete fungus Dichomitus squalens.</title>
        <authorList>
            <consortium name="DOE Joint Genome Institute"/>
            <person name="Lopez S.C."/>
            <person name="Andreopoulos B."/>
            <person name="Pangilinan J."/>
            <person name="Lipzen A."/>
            <person name="Riley R."/>
            <person name="Ahrendt S."/>
            <person name="Ng V."/>
            <person name="Barry K."/>
            <person name="Daum C."/>
            <person name="Grigoriev I.V."/>
            <person name="Hilden K.S."/>
            <person name="Makela M.R."/>
            <person name="de Vries R.P."/>
        </authorList>
    </citation>
    <scope>NUCLEOTIDE SEQUENCE [LARGE SCALE GENOMIC DNA]</scope>
    <source>
        <strain evidence="12 13">CBS 464.89</strain>
        <strain evidence="11">OM18370.1</strain>
    </source>
</reference>
<evidence type="ECO:0000256" key="1">
    <source>
        <dbReference type="ARBA" id="ARBA00000822"/>
    </source>
</evidence>
<protein>
    <submittedName>
        <fullName evidence="11">Glycoside hydrolase</fullName>
    </submittedName>
</protein>
<dbReference type="PROSITE" id="PS01095">
    <property type="entry name" value="GH18_1"/>
    <property type="match status" value="1"/>
</dbReference>
<keyword evidence="4" id="KW-0119">Carbohydrate metabolism</keyword>
<evidence type="ECO:0000256" key="6">
    <source>
        <dbReference type="ARBA" id="ARBA00023326"/>
    </source>
</evidence>
<evidence type="ECO:0000259" key="10">
    <source>
        <dbReference type="PROSITE" id="PS51910"/>
    </source>
</evidence>
<keyword evidence="5 7" id="KW-0326">Glycosidase</keyword>
<dbReference type="Proteomes" id="UP000292957">
    <property type="component" value="Unassembled WGS sequence"/>
</dbReference>
<keyword evidence="3" id="KW-0146">Chitin degradation</keyword>
<dbReference type="GO" id="GO:0006032">
    <property type="term" value="P:chitin catabolic process"/>
    <property type="evidence" value="ECO:0007669"/>
    <property type="project" value="UniProtKB-KW"/>
</dbReference>
<evidence type="ECO:0000313" key="11">
    <source>
        <dbReference type="EMBL" id="TBU33675.1"/>
    </source>
</evidence>
<dbReference type="EMBL" id="ML145097">
    <property type="protein sequence ID" value="TBU61673.1"/>
    <property type="molecule type" value="Genomic_DNA"/>
</dbReference>
<evidence type="ECO:0000256" key="5">
    <source>
        <dbReference type="ARBA" id="ARBA00023295"/>
    </source>
</evidence>
<name>A0A4Q9N0Q1_9APHY</name>
<keyword evidence="9" id="KW-0732">Signal</keyword>
<dbReference type="Gene3D" id="3.20.20.80">
    <property type="entry name" value="Glycosidases"/>
    <property type="match status" value="1"/>
</dbReference>
<dbReference type="CDD" id="cd00598">
    <property type="entry name" value="GH18_chitinase-like"/>
    <property type="match status" value="1"/>
</dbReference>
<evidence type="ECO:0000313" key="13">
    <source>
        <dbReference type="Proteomes" id="UP000292082"/>
    </source>
</evidence>
<dbReference type="EMBL" id="ML143390">
    <property type="protein sequence ID" value="TBU33675.1"/>
    <property type="molecule type" value="Genomic_DNA"/>
</dbReference>
<evidence type="ECO:0000256" key="9">
    <source>
        <dbReference type="SAM" id="SignalP"/>
    </source>
</evidence>
<organism evidence="11">
    <name type="scientific">Dichomitus squalens</name>
    <dbReference type="NCBI Taxonomy" id="114155"/>
    <lineage>
        <taxon>Eukaryota</taxon>
        <taxon>Fungi</taxon>
        <taxon>Dikarya</taxon>
        <taxon>Basidiomycota</taxon>
        <taxon>Agaricomycotina</taxon>
        <taxon>Agaricomycetes</taxon>
        <taxon>Polyporales</taxon>
        <taxon>Polyporaceae</taxon>
        <taxon>Dichomitus</taxon>
    </lineage>
</organism>
<dbReference type="InterPro" id="IPR017853">
    <property type="entry name" value="GH"/>
</dbReference>
<dbReference type="InterPro" id="IPR001579">
    <property type="entry name" value="Glyco_hydro_18_chit_AS"/>
</dbReference>
<evidence type="ECO:0000256" key="8">
    <source>
        <dbReference type="RuleBase" id="RU004453"/>
    </source>
</evidence>
<dbReference type="Proteomes" id="UP000292082">
    <property type="component" value="Unassembled WGS sequence"/>
</dbReference>
<accession>A0A4Q9N0Q1</accession>